<dbReference type="PANTHER" id="PTHR47163">
    <property type="entry name" value="DDE_TNP_IS1595 DOMAIN-CONTAINING PROTEIN"/>
    <property type="match status" value="1"/>
</dbReference>
<dbReference type="STRING" id="299467.A0A443RUG5"/>
<organism evidence="2 3">
    <name type="scientific">Leptotrombidium deliense</name>
    <dbReference type="NCBI Taxonomy" id="299467"/>
    <lineage>
        <taxon>Eukaryota</taxon>
        <taxon>Metazoa</taxon>
        <taxon>Ecdysozoa</taxon>
        <taxon>Arthropoda</taxon>
        <taxon>Chelicerata</taxon>
        <taxon>Arachnida</taxon>
        <taxon>Acari</taxon>
        <taxon>Acariformes</taxon>
        <taxon>Trombidiformes</taxon>
        <taxon>Prostigmata</taxon>
        <taxon>Anystina</taxon>
        <taxon>Parasitengona</taxon>
        <taxon>Trombiculoidea</taxon>
        <taxon>Trombiculidae</taxon>
        <taxon>Leptotrombidium</taxon>
    </lineage>
</organism>
<dbReference type="EMBL" id="NCKV01031152">
    <property type="protein sequence ID" value="RWS19021.1"/>
    <property type="molecule type" value="Genomic_DNA"/>
</dbReference>
<dbReference type="Pfam" id="PF12762">
    <property type="entry name" value="DDE_Tnp_IS1595"/>
    <property type="match status" value="1"/>
</dbReference>
<accession>A0A443RUG5</accession>
<gene>
    <name evidence="2" type="ORF">B4U80_00420</name>
</gene>
<dbReference type="PANTHER" id="PTHR47163:SF2">
    <property type="entry name" value="SI:DKEY-17M8.2"/>
    <property type="match status" value="1"/>
</dbReference>
<name>A0A443RUG5_9ACAR</name>
<reference evidence="2 3" key="1">
    <citation type="journal article" date="2018" name="Gigascience">
        <title>Genomes of trombidid mites reveal novel predicted allergens and laterally-transferred genes associated with secondary metabolism.</title>
        <authorList>
            <person name="Dong X."/>
            <person name="Chaisiri K."/>
            <person name="Xia D."/>
            <person name="Armstrong S.D."/>
            <person name="Fang Y."/>
            <person name="Donnelly M.J."/>
            <person name="Kadowaki T."/>
            <person name="McGarry J.W."/>
            <person name="Darby A.C."/>
            <person name="Makepeace B.L."/>
        </authorList>
    </citation>
    <scope>NUCLEOTIDE SEQUENCE [LARGE SCALE GENOMIC DNA]</scope>
    <source>
        <strain evidence="2">UoL-UT</strain>
    </source>
</reference>
<feature type="non-terminal residue" evidence="2">
    <location>
        <position position="295"/>
    </location>
</feature>
<comment type="caution">
    <text evidence="2">The sequence shown here is derived from an EMBL/GenBank/DDBJ whole genome shotgun (WGS) entry which is preliminary data.</text>
</comment>
<dbReference type="OrthoDB" id="6515189at2759"/>
<feature type="domain" description="ISXO2-like transposase" evidence="1">
    <location>
        <begin position="159"/>
        <end position="281"/>
    </location>
</feature>
<dbReference type="SMART" id="SM01126">
    <property type="entry name" value="DDE_Tnp_IS1595"/>
    <property type="match status" value="1"/>
</dbReference>
<dbReference type="AlphaFoldDB" id="A0A443RUG5"/>
<evidence type="ECO:0000259" key="1">
    <source>
        <dbReference type="SMART" id="SM01126"/>
    </source>
</evidence>
<evidence type="ECO:0000313" key="3">
    <source>
        <dbReference type="Proteomes" id="UP000288716"/>
    </source>
</evidence>
<proteinExistence type="predicted"/>
<sequence>MDSTRSKRSPNEQSYRFVILKDIIEWNMQNRLVEKFRQWNVIAKDGHVECGNQYCTGKLHLGIDASRRDGHIWRCNARHQHMHRKQVYCNFRQALRQQTFFSKSKLDLWQIAAFANLWIRKVPLWVIEEQAMLSHSTAVDCSGFCREVAFDALMDIRKKLGGPGKIVEIDESKFGKRKYNKGHYIEGAWVFGGIERGTGEIFLEVVADRTKATLLPLIDKWIEKGTTIYSDQWSSYRTLSLRGYTHMTVNHKNYFKDPETGVHTNSIEAIWGHAKASVAERGRKAEFLGGYLARY</sequence>
<dbReference type="InterPro" id="IPR024445">
    <property type="entry name" value="Tnp_ISXO2-like"/>
</dbReference>
<keyword evidence="3" id="KW-1185">Reference proteome</keyword>
<evidence type="ECO:0000313" key="2">
    <source>
        <dbReference type="EMBL" id="RWS19021.1"/>
    </source>
</evidence>
<dbReference type="VEuPathDB" id="VectorBase:LDEU013019"/>
<dbReference type="InterPro" id="IPR053164">
    <property type="entry name" value="IS1016-like_transposase"/>
</dbReference>
<dbReference type="NCBIfam" id="NF033547">
    <property type="entry name" value="transpos_IS1595"/>
    <property type="match status" value="1"/>
</dbReference>
<dbReference type="Proteomes" id="UP000288716">
    <property type="component" value="Unassembled WGS sequence"/>
</dbReference>
<protein>
    <recommendedName>
        <fullName evidence="1">ISXO2-like transposase domain-containing protein</fullName>
    </recommendedName>
</protein>